<accession>A0ABX0GVM0</accession>
<organism evidence="4 5">
    <name type="scientific">Motilibacter deserti</name>
    <dbReference type="NCBI Taxonomy" id="2714956"/>
    <lineage>
        <taxon>Bacteria</taxon>
        <taxon>Bacillati</taxon>
        <taxon>Actinomycetota</taxon>
        <taxon>Actinomycetes</taxon>
        <taxon>Motilibacterales</taxon>
        <taxon>Motilibacteraceae</taxon>
        <taxon>Motilibacter</taxon>
    </lineage>
</organism>
<evidence type="ECO:0000313" key="5">
    <source>
        <dbReference type="Proteomes" id="UP000800981"/>
    </source>
</evidence>
<dbReference type="Proteomes" id="UP000800981">
    <property type="component" value="Unassembled WGS sequence"/>
</dbReference>
<comment type="subcellular location">
    <subcellularLocation>
        <location evidence="1">Secreted</location>
    </subcellularLocation>
</comment>
<dbReference type="SUPFAM" id="SSF63829">
    <property type="entry name" value="Calcium-dependent phosphotriesterase"/>
    <property type="match status" value="1"/>
</dbReference>
<dbReference type="InterPro" id="IPR011042">
    <property type="entry name" value="6-blade_b-propeller_TolB-like"/>
</dbReference>
<evidence type="ECO:0000256" key="1">
    <source>
        <dbReference type="ARBA" id="ARBA00004613"/>
    </source>
</evidence>
<evidence type="ECO:0000256" key="2">
    <source>
        <dbReference type="ARBA" id="ARBA00022525"/>
    </source>
</evidence>
<feature type="chain" id="PRO_5046324837" evidence="3">
    <location>
        <begin position="28"/>
        <end position="394"/>
    </location>
</feature>
<comment type="caution">
    <text evidence="4">The sequence shown here is derived from an EMBL/GenBank/DDBJ whole genome shotgun (WGS) entry which is preliminary data.</text>
</comment>
<keyword evidence="5" id="KW-1185">Reference proteome</keyword>
<evidence type="ECO:0000256" key="3">
    <source>
        <dbReference type="SAM" id="SignalP"/>
    </source>
</evidence>
<protein>
    <submittedName>
        <fullName evidence="4">Twin-arginine translocation signal domain-containing protein</fullName>
    </submittedName>
</protein>
<name>A0ABX0GVM0_9ACTN</name>
<dbReference type="PROSITE" id="PS51318">
    <property type="entry name" value="TAT"/>
    <property type="match status" value="1"/>
</dbReference>
<keyword evidence="3" id="KW-0732">Signal</keyword>
<dbReference type="PANTHER" id="PTHR10009">
    <property type="entry name" value="PROTEIN YELLOW-RELATED"/>
    <property type="match status" value="1"/>
</dbReference>
<evidence type="ECO:0000313" key="4">
    <source>
        <dbReference type="EMBL" id="NHC14959.1"/>
    </source>
</evidence>
<dbReference type="Pfam" id="PF03022">
    <property type="entry name" value="MRJP"/>
    <property type="match status" value="1"/>
</dbReference>
<dbReference type="PANTHER" id="PTHR10009:SF18">
    <property type="entry name" value="PROTEIN YELLOW-LIKE PROTEIN"/>
    <property type="match status" value="1"/>
</dbReference>
<sequence length="394" mass="42053">MTQTRRGFLAAAAAGGATLAVGGRADAAPAPTLPADQPAGRLETVATFSGPMPTGVTVSALGRVFVNFPRWGDTVPATVAELRGGRAVAYPNATINRYDARPQQDRLVSVQSVVVDPLDRLWIVDTGSPKFAPTTYGGPKLVGVDLTTNRVFAKILVPQDVALPTSYLNDVRFDLRRGNGGLAFLTDSSSTGPNGIVVVELGTGRSWRRLHDHPSTKAEPGFLPLVEGRPVYSWRKGEQPKNLSLGSDGIAISADGERLFYCPLASRRLYSVSVDALADPAVSDADVAATVVDHGEKGGGSDGLESDAAGGVYLTQYEHNAIVRRSASGTFRTVVHDPRLLWPDTMSLAADGYLYVTANQLHRGPDYHGGKDLRRKPYVLFRTKVDAAPVRLRP</sequence>
<dbReference type="InterPro" id="IPR017996">
    <property type="entry name" value="MRJP/yellow-related"/>
</dbReference>
<dbReference type="Gene3D" id="2.120.10.30">
    <property type="entry name" value="TolB, C-terminal domain"/>
    <property type="match status" value="1"/>
</dbReference>
<gene>
    <name evidence="4" type="ORF">G9H71_14315</name>
</gene>
<dbReference type="InterPro" id="IPR019546">
    <property type="entry name" value="TAT_signal_bac_arc"/>
</dbReference>
<proteinExistence type="predicted"/>
<dbReference type="NCBIfam" id="TIGR01409">
    <property type="entry name" value="TAT_signal_seq"/>
    <property type="match status" value="1"/>
</dbReference>
<dbReference type="InterPro" id="IPR006311">
    <property type="entry name" value="TAT_signal"/>
</dbReference>
<dbReference type="RefSeq" id="WP_166282977.1">
    <property type="nucleotide sequence ID" value="NZ_JAANNP010000013.1"/>
</dbReference>
<dbReference type="EMBL" id="JAANNP010000013">
    <property type="protein sequence ID" value="NHC14959.1"/>
    <property type="molecule type" value="Genomic_DNA"/>
</dbReference>
<reference evidence="4 5" key="1">
    <citation type="submission" date="2020-03" db="EMBL/GenBank/DDBJ databases">
        <title>Two novel Motilibacter sp.</title>
        <authorList>
            <person name="Liu S."/>
        </authorList>
    </citation>
    <scope>NUCLEOTIDE SEQUENCE [LARGE SCALE GENOMIC DNA]</scope>
    <source>
        <strain evidence="4 5">E257</strain>
    </source>
</reference>
<feature type="signal peptide" evidence="3">
    <location>
        <begin position="1"/>
        <end position="27"/>
    </location>
</feature>
<keyword evidence="2" id="KW-0964">Secreted</keyword>